<dbReference type="Proteomes" id="UP000599578">
    <property type="component" value="Unassembled WGS sequence"/>
</dbReference>
<dbReference type="GO" id="GO:0016787">
    <property type="term" value="F:hydrolase activity"/>
    <property type="evidence" value="ECO:0007669"/>
    <property type="project" value="UniProtKB-KW"/>
</dbReference>
<evidence type="ECO:0000313" key="4">
    <source>
        <dbReference type="Proteomes" id="UP000599578"/>
    </source>
</evidence>
<sequence length="305" mass="33890">MTLFGPEFKTLDIQTQEARIHLVHGGSGPPLLLLHGYPQTHLIWHHVAPLLMQRFHLICPDLRGYGDSSKPPGQADHGNYSKRVMAADMVEVMEVLGYSRFGIAGHDRGARVAHRLALDYPQRVDKACVMDIVPTLHMFRHTDQAFATGYYHWFFLIQPDGLPEKLIGADPAYYLGEKLRRWAAPGAVFDPAAVAEYVRCFSDPAAVHASCEDYRAAAGIDLEHDQTDFGRRIGCPLLVLWGSRGFVHRSYDVLNVWRGYAADVEGRALDCGHFLPEEAPQSVAAELGRFFGEEPGTNGGEAARQ</sequence>
<proteinExistence type="predicted"/>
<dbReference type="PRINTS" id="PR00412">
    <property type="entry name" value="EPOXHYDRLASE"/>
</dbReference>
<gene>
    <name evidence="3" type="ORF">GCM10011348_37260</name>
</gene>
<dbReference type="RefSeq" id="WP_188862122.1">
    <property type="nucleotide sequence ID" value="NZ_BMLT01000010.1"/>
</dbReference>
<reference evidence="3 4" key="1">
    <citation type="journal article" date="2014" name="Int. J. Syst. Evol. Microbiol.">
        <title>Complete genome sequence of Corynebacterium casei LMG S-19264T (=DSM 44701T), isolated from a smear-ripened cheese.</title>
        <authorList>
            <consortium name="US DOE Joint Genome Institute (JGI-PGF)"/>
            <person name="Walter F."/>
            <person name="Albersmeier A."/>
            <person name="Kalinowski J."/>
            <person name="Ruckert C."/>
        </authorList>
    </citation>
    <scope>NUCLEOTIDE SEQUENCE [LARGE SCALE GENOMIC DNA]</scope>
    <source>
        <strain evidence="3 4">CGMCC 1.7286</strain>
    </source>
</reference>
<evidence type="ECO:0000313" key="3">
    <source>
        <dbReference type="EMBL" id="GGO86426.1"/>
    </source>
</evidence>
<dbReference type="PANTHER" id="PTHR43329">
    <property type="entry name" value="EPOXIDE HYDROLASE"/>
    <property type="match status" value="1"/>
</dbReference>
<dbReference type="Pfam" id="PF00561">
    <property type="entry name" value="Abhydrolase_1"/>
    <property type="match status" value="1"/>
</dbReference>
<evidence type="ECO:0000256" key="1">
    <source>
        <dbReference type="ARBA" id="ARBA00022801"/>
    </source>
</evidence>
<organism evidence="3 4">
    <name type="scientific">Marinobacterium nitratireducens</name>
    <dbReference type="NCBI Taxonomy" id="518897"/>
    <lineage>
        <taxon>Bacteria</taxon>
        <taxon>Pseudomonadati</taxon>
        <taxon>Pseudomonadota</taxon>
        <taxon>Gammaproteobacteria</taxon>
        <taxon>Oceanospirillales</taxon>
        <taxon>Oceanospirillaceae</taxon>
        <taxon>Marinobacterium</taxon>
    </lineage>
</organism>
<accession>A0A918DWA8</accession>
<dbReference type="EMBL" id="BMLT01000010">
    <property type="protein sequence ID" value="GGO86426.1"/>
    <property type="molecule type" value="Genomic_DNA"/>
</dbReference>
<dbReference type="AlphaFoldDB" id="A0A918DWA8"/>
<keyword evidence="1" id="KW-0378">Hydrolase</keyword>
<dbReference type="SUPFAM" id="SSF53474">
    <property type="entry name" value="alpha/beta-Hydrolases"/>
    <property type="match status" value="1"/>
</dbReference>
<name>A0A918DWA8_9GAMM</name>
<keyword evidence="4" id="KW-1185">Reference proteome</keyword>
<dbReference type="InterPro" id="IPR000073">
    <property type="entry name" value="AB_hydrolase_1"/>
</dbReference>
<feature type="domain" description="AB hydrolase-1" evidence="2">
    <location>
        <begin position="29"/>
        <end position="280"/>
    </location>
</feature>
<dbReference type="PRINTS" id="PR00111">
    <property type="entry name" value="ABHYDROLASE"/>
</dbReference>
<evidence type="ECO:0000259" key="2">
    <source>
        <dbReference type="Pfam" id="PF00561"/>
    </source>
</evidence>
<comment type="caution">
    <text evidence="3">The sequence shown here is derived from an EMBL/GenBank/DDBJ whole genome shotgun (WGS) entry which is preliminary data.</text>
</comment>
<dbReference type="InterPro" id="IPR000639">
    <property type="entry name" value="Epox_hydrolase-like"/>
</dbReference>
<dbReference type="InterPro" id="IPR029058">
    <property type="entry name" value="AB_hydrolase_fold"/>
</dbReference>
<dbReference type="Gene3D" id="3.40.50.1820">
    <property type="entry name" value="alpha/beta hydrolase"/>
    <property type="match status" value="1"/>
</dbReference>
<protein>
    <submittedName>
        <fullName evidence="3">Fluoroacetate dehalogenase</fullName>
    </submittedName>
</protein>